<dbReference type="PANTHER" id="PTHR11908">
    <property type="entry name" value="XANTHINE DEHYDROGENASE"/>
    <property type="match status" value="1"/>
</dbReference>
<name>A0A4Q0PI99_9FLAO</name>
<dbReference type="SUPFAM" id="SSF54665">
    <property type="entry name" value="CO dehydrogenase molybdoprotein N-domain-like"/>
    <property type="match status" value="1"/>
</dbReference>
<dbReference type="GO" id="GO:0016491">
    <property type="term" value="F:oxidoreductase activity"/>
    <property type="evidence" value="ECO:0007669"/>
    <property type="project" value="InterPro"/>
</dbReference>
<dbReference type="PANTHER" id="PTHR11908:SF153">
    <property type="entry name" value="DEHYDROGENASE"/>
    <property type="match status" value="1"/>
</dbReference>
<dbReference type="InterPro" id="IPR037165">
    <property type="entry name" value="AldOxase/xan_DH_Mopterin-bd_sf"/>
</dbReference>
<dbReference type="Gene3D" id="3.90.1170.50">
    <property type="entry name" value="Aldehyde oxidase/xanthine dehydrogenase, a/b hammerhead"/>
    <property type="match status" value="1"/>
</dbReference>
<evidence type="ECO:0000256" key="1">
    <source>
        <dbReference type="SAM" id="MobiDB-lite"/>
    </source>
</evidence>
<dbReference type="InterPro" id="IPR000674">
    <property type="entry name" value="Ald_Oxase/Xan_DH_a/b"/>
</dbReference>
<feature type="domain" description="Aldehyde oxidase/xanthine dehydrogenase a/b hammerhead" evidence="2">
    <location>
        <begin position="19"/>
        <end position="132"/>
    </location>
</feature>
<dbReference type="SUPFAM" id="SSF56003">
    <property type="entry name" value="Molybdenum cofactor-binding domain"/>
    <property type="match status" value="1"/>
</dbReference>
<proteinExistence type="predicted"/>
<reference evidence="3 4" key="1">
    <citation type="submission" date="2018-07" db="EMBL/GenBank/DDBJ databases">
        <title>Leeuwenhoekiella genomics.</title>
        <authorList>
            <person name="Tahon G."/>
            <person name="Willems A."/>
        </authorList>
    </citation>
    <scope>NUCLEOTIDE SEQUENCE [LARGE SCALE GENOMIC DNA]</scope>
    <source>
        <strain evidence="3 4">LMG 29608</strain>
    </source>
</reference>
<dbReference type="GO" id="GO:0005506">
    <property type="term" value="F:iron ion binding"/>
    <property type="evidence" value="ECO:0007669"/>
    <property type="project" value="InterPro"/>
</dbReference>
<dbReference type="InterPro" id="IPR016208">
    <property type="entry name" value="Ald_Oxase/xanthine_DH-like"/>
</dbReference>
<gene>
    <name evidence="3" type="ORF">DSM02_292</name>
</gene>
<organism evidence="3 4">
    <name type="scientific">Leeuwenhoekiella polynyae</name>
    <dbReference type="NCBI Taxonomy" id="1550906"/>
    <lineage>
        <taxon>Bacteria</taxon>
        <taxon>Pseudomonadati</taxon>
        <taxon>Bacteroidota</taxon>
        <taxon>Flavobacteriia</taxon>
        <taxon>Flavobacteriales</taxon>
        <taxon>Flavobacteriaceae</taxon>
        <taxon>Leeuwenhoekiella</taxon>
    </lineage>
</organism>
<dbReference type="AlphaFoldDB" id="A0A4Q0PI99"/>
<dbReference type="InterPro" id="IPR008274">
    <property type="entry name" value="AldOxase/xan_DH_MoCoBD1"/>
</dbReference>
<evidence type="ECO:0000313" key="4">
    <source>
        <dbReference type="Proteomes" id="UP000289859"/>
    </source>
</evidence>
<dbReference type="Gene3D" id="3.30.365.10">
    <property type="entry name" value="Aldehyde oxidase/xanthine dehydrogenase, molybdopterin binding domain"/>
    <property type="match status" value="4"/>
</dbReference>
<accession>A0A4Q0PI99</accession>
<evidence type="ECO:0000259" key="2">
    <source>
        <dbReference type="SMART" id="SM01008"/>
    </source>
</evidence>
<protein>
    <submittedName>
        <fullName evidence="3">Xanthine dehydrogenase molybdenum binding subunit apoprotein</fullName>
    </submittedName>
</protein>
<feature type="region of interest" description="Disordered" evidence="1">
    <location>
        <begin position="1"/>
        <end position="20"/>
    </location>
</feature>
<dbReference type="EMBL" id="QOVK01000001">
    <property type="protein sequence ID" value="RXG26298.1"/>
    <property type="molecule type" value="Genomic_DNA"/>
</dbReference>
<dbReference type="Pfam" id="PF01315">
    <property type="entry name" value="Ald_Xan_dh_C"/>
    <property type="match status" value="1"/>
</dbReference>
<dbReference type="SMART" id="SM01008">
    <property type="entry name" value="Ald_Xan_dh_C"/>
    <property type="match status" value="1"/>
</dbReference>
<dbReference type="Pfam" id="PF20256">
    <property type="entry name" value="MoCoBD_2"/>
    <property type="match status" value="1"/>
</dbReference>
<evidence type="ECO:0000313" key="3">
    <source>
        <dbReference type="EMBL" id="RXG26298.1"/>
    </source>
</evidence>
<dbReference type="Pfam" id="PF02738">
    <property type="entry name" value="MoCoBD_1"/>
    <property type="match status" value="1"/>
</dbReference>
<sequence length="730" mass="80731">MMLNIGNKQQRVDGPQKVSGSATYSADITSQFYHAYVLQSSIACGSITALDTSAAEAFEGVKGIFTHKNLPERLKNRVDYTDPLSPPGKPFRPFYNNKILYNGQPIALVVAETFEQARYASSLIKVTYKEEEFKGSLYENLKNASADRTPDPASNRGDFKKAFKNSEYTITQEYRQSRNYHNPMEPHATSVEYKDDGSIVVYDKIQGVGSSLKYLNGVFGLGADKVQVKSDFVGGAFGSGLRPQYQLFMATLAALELKRNVQMVMTRAQMFSFGYRPEVIHTMKLGCSKDGTLQALSHRTVGETSTFEDFNETIVDWSGLLYKCEHVNLEYELTPVQSYTPLDMRAPGGVSGVYALECAIDELAHEAGIDPLEFRRKNYVDYDQNEDKPFTSKELMACYDRCEELFGWKNKKTSSENEPHLLTGFGMATGSWEALQQPASVSLTMDENGMFTIKCATADIGTGTYTVMSQIAADKLGVPIEKIEFKLGDTAYPDSPIEGGSWTVSSVGSAVAGVCKKFQYRIADVWKRNNPDYQQVDFDAILFQDGNLEYDAKTFSFAEIMQQASKEELSIAHNEAKIEGQTTHSGYAHCCVMVEVTVDQDLGIIKVPRIVNVSAAGKIINPKTAENQLLGAMIWGLGMALREEGMVDSKYGRIMNANFAEYHIAVNADVHNIHAEFVEEKDDKVNPLGAKGVGELGIVGLASAISNAIYDATGKRLRKLPMLLDDILEV</sequence>
<dbReference type="InterPro" id="IPR036856">
    <property type="entry name" value="Ald_Oxase/Xan_DH_a/b_sf"/>
</dbReference>
<dbReference type="RefSeq" id="WP_128763975.1">
    <property type="nucleotide sequence ID" value="NZ_JBHUOO010000004.1"/>
</dbReference>
<comment type="caution">
    <text evidence="3">The sequence shown here is derived from an EMBL/GenBank/DDBJ whole genome shotgun (WGS) entry which is preliminary data.</text>
</comment>
<dbReference type="InterPro" id="IPR046867">
    <property type="entry name" value="AldOxase/xan_DH_MoCoBD2"/>
</dbReference>
<dbReference type="Proteomes" id="UP000289859">
    <property type="component" value="Unassembled WGS sequence"/>
</dbReference>
<dbReference type="OrthoDB" id="9767994at2"/>
<keyword evidence="4" id="KW-1185">Reference proteome</keyword>